<keyword evidence="3" id="KW-1133">Transmembrane helix</keyword>
<feature type="compositionally biased region" description="Polar residues" evidence="2">
    <location>
        <begin position="123"/>
        <end position="133"/>
    </location>
</feature>
<evidence type="ECO:0000256" key="3">
    <source>
        <dbReference type="SAM" id="Phobius"/>
    </source>
</evidence>
<dbReference type="GO" id="GO:0030424">
    <property type="term" value="C:axon"/>
    <property type="evidence" value="ECO:0007669"/>
    <property type="project" value="TreeGrafter"/>
</dbReference>
<dbReference type="PROSITE" id="PS50004">
    <property type="entry name" value="C2"/>
    <property type="match status" value="1"/>
</dbReference>
<keyword evidence="3" id="KW-0812">Transmembrane</keyword>
<evidence type="ECO:0000313" key="6">
    <source>
        <dbReference type="Proteomes" id="UP001208570"/>
    </source>
</evidence>
<dbReference type="InterPro" id="IPR000008">
    <property type="entry name" value="C2_dom"/>
</dbReference>
<dbReference type="GO" id="GO:0048791">
    <property type="term" value="P:calcium ion-regulated exocytosis of neurotransmitter"/>
    <property type="evidence" value="ECO:0007669"/>
    <property type="project" value="TreeGrafter"/>
</dbReference>
<dbReference type="EMBL" id="JAODUP010000180">
    <property type="protein sequence ID" value="KAK2157967.1"/>
    <property type="molecule type" value="Genomic_DNA"/>
</dbReference>
<protein>
    <recommendedName>
        <fullName evidence="4">C2 domain-containing protein</fullName>
    </recommendedName>
</protein>
<feature type="compositionally biased region" description="Low complexity" evidence="2">
    <location>
        <begin position="77"/>
        <end position="94"/>
    </location>
</feature>
<keyword evidence="6" id="KW-1185">Reference proteome</keyword>
<dbReference type="GO" id="GO:0005886">
    <property type="term" value="C:plasma membrane"/>
    <property type="evidence" value="ECO:0007669"/>
    <property type="project" value="TreeGrafter"/>
</dbReference>
<evidence type="ECO:0000256" key="2">
    <source>
        <dbReference type="SAM" id="MobiDB-lite"/>
    </source>
</evidence>
<dbReference type="SUPFAM" id="SSF49562">
    <property type="entry name" value="C2 domain (Calcium/lipid-binding domain, CaLB)"/>
    <property type="match status" value="1"/>
</dbReference>
<evidence type="ECO:0000313" key="5">
    <source>
        <dbReference type="EMBL" id="KAK2157967.1"/>
    </source>
</evidence>
<dbReference type="CDD" id="cd08388">
    <property type="entry name" value="C2A_Synaptotagmin-4-11"/>
    <property type="match status" value="1"/>
</dbReference>
<dbReference type="Pfam" id="PF00168">
    <property type="entry name" value="C2"/>
    <property type="match status" value="1"/>
</dbReference>
<dbReference type="Proteomes" id="UP001208570">
    <property type="component" value="Unassembled WGS sequence"/>
</dbReference>
<dbReference type="GO" id="GO:0070382">
    <property type="term" value="C:exocytic vesicle"/>
    <property type="evidence" value="ECO:0007669"/>
    <property type="project" value="TreeGrafter"/>
</dbReference>
<feature type="transmembrane region" description="Helical" evidence="3">
    <location>
        <begin position="20"/>
        <end position="42"/>
    </location>
</feature>
<dbReference type="GO" id="GO:0005509">
    <property type="term" value="F:calcium ion binding"/>
    <property type="evidence" value="ECO:0007669"/>
    <property type="project" value="TreeGrafter"/>
</dbReference>
<feature type="compositionally biased region" description="Basic and acidic residues" evidence="2">
    <location>
        <begin position="155"/>
        <end position="165"/>
    </location>
</feature>
<organism evidence="5 6">
    <name type="scientific">Paralvinella palmiformis</name>
    <dbReference type="NCBI Taxonomy" id="53620"/>
    <lineage>
        <taxon>Eukaryota</taxon>
        <taxon>Metazoa</taxon>
        <taxon>Spiralia</taxon>
        <taxon>Lophotrochozoa</taxon>
        <taxon>Annelida</taxon>
        <taxon>Polychaeta</taxon>
        <taxon>Sedentaria</taxon>
        <taxon>Canalipalpata</taxon>
        <taxon>Terebellida</taxon>
        <taxon>Terebelliformia</taxon>
        <taxon>Alvinellidae</taxon>
        <taxon>Paralvinella</taxon>
    </lineage>
</organism>
<evidence type="ECO:0000259" key="4">
    <source>
        <dbReference type="PROSITE" id="PS50004"/>
    </source>
</evidence>
<keyword evidence="1" id="KW-0677">Repeat</keyword>
<dbReference type="GO" id="GO:0030276">
    <property type="term" value="F:clathrin binding"/>
    <property type="evidence" value="ECO:0007669"/>
    <property type="project" value="TreeGrafter"/>
</dbReference>
<comment type="caution">
    <text evidence="5">The sequence shown here is derived from an EMBL/GenBank/DDBJ whole genome shotgun (WGS) entry which is preliminary data.</text>
</comment>
<feature type="domain" description="C2" evidence="4">
    <location>
        <begin position="175"/>
        <end position="296"/>
    </location>
</feature>
<dbReference type="SMART" id="SM00239">
    <property type="entry name" value="C2"/>
    <property type="match status" value="1"/>
</dbReference>
<dbReference type="Gene3D" id="2.60.40.150">
    <property type="entry name" value="C2 domain"/>
    <property type="match status" value="1"/>
</dbReference>
<dbReference type="GO" id="GO:0005544">
    <property type="term" value="F:calcium-dependent phospholipid binding"/>
    <property type="evidence" value="ECO:0007669"/>
    <property type="project" value="TreeGrafter"/>
</dbReference>
<dbReference type="PRINTS" id="PR00360">
    <property type="entry name" value="C2DOMAIN"/>
</dbReference>
<dbReference type="InterPro" id="IPR001565">
    <property type="entry name" value="Synaptotagmin"/>
</dbReference>
<dbReference type="FunFam" id="2.60.40.150:FF:000051">
    <property type="entry name" value="Synaptotagmin 11"/>
    <property type="match status" value="1"/>
</dbReference>
<dbReference type="PRINTS" id="PR00399">
    <property type="entry name" value="SYNAPTOTAGMN"/>
</dbReference>
<dbReference type="GO" id="GO:0001786">
    <property type="term" value="F:phosphatidylserine binding"/>
    <property type="evidence" value="ECO:0007669"/>
    <property type="project" value="TreeGrafter"/>
</dbReference>
<dbReference type="GO" id="GO:0098793">
    <property type="term" value="C:presynapse"/>
    <property type="evidence" value="ECO:0007669"/>
    <property type="project" value="GOC"/>
</dbReference>
<dbReference type="AlphaFoldDB" id="A0AAD9JS66"/>
<gene>
    <name evidence="5" type="ORF">LSH36_180g04014</name>
</gene>
<dbReference type="GO" id="GO:0000149">
    <property type="term" value="F:SNARE binding"/>
    <property type="evidence" value="ECO:0007669"/>
    <property type="project" value="TreeGrafter"/>
</dbReference>
<evidence type="ECO:0000256" key="1">
    <source>
        <dbReference type="ARBA" id="ARBA00022737"/>
    </source>
</evidence>
<reference evidence="5" key="1">
    <citation type="journal article" date="2023" name="Mol. Biol. Evol.">
        <title>Third-Generation Sequencing Reveals the Adaptive Role of the Epigenome in Three Deep-Sea Polychaetes.</title>
        <authorList>
            <person name="Perez M."/>
            <person name="Aroh O."/>
            <person name="Sun Y."/>
            <person name="Lan Y."/>
            <person name="Juniper S.K."/>
            <person name="Young C.R."/>
            <person name="Angers B."/>
            <person name="Qian P.Y."/>
        </authorList>
    </citation>
    <scope>NUCLEOTIDE SEQUENCE</scope>
    <source>
        <strain evidence="5">P08H-3</strain>
    </source>
</reference>
<proteinExistence type="predicted"/>
<dbReference type="PANTHER" id="PTHR10024">
    <property type="entry name" value="SYNAPTOTAGMIN"/>
    <property type="match status" value="1"/>
</dbReference>
<feature type="region of interest" description="Disordered" evidence="2">
    <location>
        <begin position="64"/>
        <end position="165"/>
    </location>
</feature>
<name>A0AAD9JS66_9ANNE</name>
<accession>A0AAD9JS66</accession>
<sequence length="324" mass="35638">MGVEREFDIGREAAPLAVHWYVVCGIVVASAAFLVGVSACAYRWYQHRGARDVNNRLSSAIKKGIRESGSGLRKSPSLRSTNSAKSTSSGRSARSGGGGGALAQQGPDQQYQGAAGSVGGQQLARSPSRSLDPSQMKAEYSVENEENRAPLMRKSPTEKGDTMKEKAEDELKANKLGSLQFAVEYDHQKTALVVTIIRAAELPAKDPNIGSSDPYVKLQLLPDKRHKVKTRVLRKTLNPVYDEIFTFYGIDFNQLQAVTLHFVVLSFDRFSRDDIIGEVIYPLAGLELAEKEPVTMMKPISPRHIKVSQSVRQMVHYSLIVGYL</sequence>
<dbReference type="PANTHER" id="PTHR10024:SF369">
    <property type="entry name" value="FI18813P1"/>
    <property type="match status" value="1"/>
</dbReference>
<keyword evidence="3" id="KW-0472">Membrane</keyword>
<dbReference type="InterPro" id="IPR035892">
    <property type="entry name" value="C2_domain_sf"/>
</dbReference>
<dbReference type="GO" id="GO:0006906">
    <property type="term" value="P:vesicle fusion"/>
    <property type="evidence" value="ECO:0007669"/>
    <property type="project" value="TreeGrafter"/>
</dbReference>